<comment type="caution">
    <text evidence="1">The sequence shown here is derived from an EMBL/GenBank/DDBJ whole genome shotgun (WGS) entry which is preliminary data.</text>
</comment>
<name>A0A9N9NGQ6_FUNMO</name>
<reference evidence="1" key="1">
    <citation type="submission" date="2021-06" db="EMBL/GenBank/DDBJ databases">
        <authorList>
            <person name="Kallberg Y."/>
            <person name="Tangrot J."/>
            <person name="Rosling A."/>
        </authorList>
    </citation>
    <scope>NUCLEOTIDE SEQUENCE</scope>
    <source>
        <strain evidence="1">87-6 pot B 2015</strain>
    </source>
</reference>
<gene>
    <name evidence="1" type="ORF">FMOSSE_LOCUS15642</name>
</gene>
<sequence length="72" mass="8311">TQQQIRDISIEVDLYSKQSTQFHNMSNEFEIAFWLAHHKRILDLTINIKDGIVNGINKESDMASTSIYALTQ</sequence>
<feature type="non-terminal residue" evidence="1">
    <location>
        <position position="1"/>
    </location>
</feature>
<accession>A0A9N9NGQ6</accession>
<dbReference type="AlphaFoldDB" id="A0A9N9NGQ6"/>
<evidence type="ECO:0000313" key="2">
    <source>
        <dbReference type="Proteomes" id="UP000789375"/>
    </source>
</evidence>
<organism evidence="1 2">
    <name type="scientific">Funneliformis mosseae</name>
    <name type="common">Endomycorrhizal fungus</name>
    <name type="synonym">Glomus mosseae</name>
    <dbReference type="NCBI Taxonomy" id="27381"/>
    <lineage>
        <taxon>Eukaryota</taxon>
        <taxon>Fungi</taxon>
        <taxon>Fungi incertae sedis</taxon>
        <taxon>Mucoromycota</taxon>
        <taxon>Glomeromycotina</taxon>
        <taxon>Glomeromycetes</taxon>
        <taxon>Glomerales</taxon>
        <taxon>Glomeraceae</taxon>
        <taxon>Funneliformis</taxon>
    </lineage>
</organism>
<keyword evidence="2" id="KW-1185">Reference proteome</keyword>
<evidence type="ECO:0000313" key="1">
    <source>
        <dbReference type="EMBL" id="CAG8730870.1"/>
    </source>
</evidence>
<dbReference type="EMBL" id="CAJVPP010016862">
    <property type="protein sequence ID" value="CAG8730870.1"/>
    <property type="molecule type" value="Genomic_DNA"/>
</dbReference>
<dbReference type="Proteomes" id="UP000789375">
    <property type="component" value="Unassembled WGS sequence"/>
</dbReference>
<protein>
    <submittedName>
        <fullName evidence="1">8789_t:CDS:1</fullName>
    </submittedName>
</protein>
<proteinExistence type="predicted"/>